<gene>
    <name evidence="1" type="ORF">AFUS01_LOCUS9510</name>
</gene>
<keyword evidence="2" id="KW-1185">Reference proteome</keyword>
<evidence type="ECO:0000313" key="1">
    <source>
        <dbReference type="EMBL" id="CAG7720224.1"/>
    </source>
</evidence>
<organism evidence="1 2">
    <name type="scientific">Allacma fusca</name>
    <dbReference type="NCBI Taxonomy" id="39272"/>
    <lineage>
        <taxon>Eukaryota</taxon>
        <taxon>Metazoa</taxon>
        <taxon>Ecdysozoa</taxon>
        <taxon>Arthropoda</taxon>
        <taxon>Hexapoda</taxon>
        <taxon>Collembola</taxon>
        <taxon>Symphypleona</taxon>
        <taxon>Sminthuridae</taxon>
        <taxon>Allacma</taxon>
    </lineage>
</organism>
<proteinExistence type="predicted"/>
<name>A0A8J2JRP6_9HEXA</name>
<accession>A0A8J2JRP6</accession>
<evidence type="ECO:0000313" key="2">
    <source>
        <dbReference type="Proteomes" id="UP000708208"/>
    </source>
</evidence>
<dbReference type="EMBL" id="CAJVCH010068520">
    <property type="protein sequence ID" value="CAG7720224.1"/>
    <property type="molecule type" value="Genomic_DNA"/>
</dbReference>
<comment type="caution">
    <text evidence="1">The sequence shown here is derived from an EMBL/GenBank/DDBJ whole genome shotgun (WGS) entry which is preliminary data.</text>
</comment>
<feature type="non-terminal residue" evidence="1">
    <location>
        <position position="1"/>
    </location>
</feature>
<protein>
    <submittedName>
        <fullName evidence="1">Uncharacterized protein</fullName>
    </submittedName>
</protein>
<sequence length="81" mass="8449">VVAGPGIEIVDSLDIAIVDSLGIGDKNEVVGNSGNYYPVVDNSVEAEDYWTVDNSPEADNSAEEGALQIASDPAVVDIAWN</sequence>
<feature type="non-terminal residue" evidence="1">
    <location>
        <position position="81"/>
    </location>
</feature>
<reference evidence="1" key="1">
    <citation type="submission" date="2021-06" db="EMBL/GenBank/DDBJ databases">
        <authorList>
            <person name="Hodson N. C."/>
            <person name="Mongue J. A."/>
            <person name="Jaron S. K."/>
        </authorList>
    </citation>
    <scope>NUCLEOTIDE SEQUENCE</scope>
</reference>
<dbReference type="AlphaFoldDB" id="A0A8J2JRP6"/>
<dbReference type="Proteomes" id="UP000708208">
    <property type="component" value="Unassembled WGS sequence"/>
</dbReference>